<name>A0AA86QTE2_9EUKA</name>
<evidence type="ECO:0000313" key="2">
    <source>
        <dbReference type="EMBL" id="CAL6029602.1"/>
    </source>
</evidence>
<gene>
    <name evidence="2" type="ORF">HINF_LOCUS32479</name>
    <name evidence="1" type="ORF">HINF_LOCUS53346</name>
</gene>
<reference evidence="2 3" key="2">
    <citation type="submission" date="2024-07" db="EMBL/GenBank/DDBJ databases">
        <authorList>
            <person name="Akdeniz Z."/>
        </authorList>
    </citation>
    <scope>NUCLEOTIDE SEQUENCE [LARGE SCALE GENOMIC DNA]</scope>
</reference>
<organism evidence="1">
    <name type="scientific">Hexamita inflata</name>
    <dbReference type="NCBI Taxonomy" id="28002"/>
    <lineage>
        <taxon>Eukaryota</taxon>
        <taxon>Metamonada</taxon>
        <taxon>Diplomonadida</taxon>
        <taxon>Hexamitidae</taxon>
        <taxon>Hexamitinae</taxon>
        <taxon>Hexamita</taxon>
    </lineage>
</organism>
<dbReference type="EMBL" id="CAXDID020000111">
    <property type="protein sequence ID" value="CAL6029602.1"/>
    <property type="molecule type" value="Genomic_DNA"/>
</dbReference>
<evidence type="ECO:0000313" key="3">
    <source>
        <dbReference type="Proteomes" id="UP001642409"/>
    </source>
</evidence>
<dbReference type="EMBL" id="CATOUU010000994">
    <property type="protein sequence ID" value="CAI9965701.1"/>
    <property type="molecule type" value="Genomic_DNA"/>
</dbReference>
<accession>A0AA86QTE2</accession>
<proteinExistence type="predicted"/>
<comment type="caution">
    <text evidence="1">The sequence shown here is derived from an EMBL/GenBank/DDBJ whole genome shotgun (WGS) entry which is preliminary data.</text>
</comment>
<evidence type="ECO:0000313" key="1">
    <source>
        <dbReference type="EMBL" id="CAI9965701.1"/>
    </source>
</evidence>
<reference evidence="1" key="1">
    <citation type="submission" date="2023-06" db="EMBL/GenBank/DDBJ databases">
        <authorList>
            <person name="Kurt Z."/>
        </authorList>
    </citation>
    <scope>NUCLEOTIDE SEQUENCE</scope>
</reference>
<sequence>MKYVRSELLSHGNTTRQTWLSADIEVCIFASKSRQKHNSTTSHAFSVSELIARPRENHCNGAVTVTGVRHLEVKVCYVDLLTARCMRTGILDHYFFTIAT</sequence>
<dbReference type="Proteomes" id="UP001642409">
    <property type="component" value="Unassembled WGS sequence"/>
</dbReference>
<protein>
    <submittedName>
        <fullName evidence="2">Hypothetical_protein</fullName>
    </submittedName>
</protein>
<dbReference type="AlphaFoldDB" id="A0AA86QTE2"/>
<keyword evidence="3" id="KW-1185">Reference proteome</keyword>